<feature type="signal peptide" evidence="2">
    <location>
        <begin position="1"/>
        <end position="27"/>
    </location>
</feature>
<dbReference type="SUPFAM" id="SSF101898">
    <property type="entry name" value="NHL repeat"/>
    <property type="match status" value="1"/>
</dbReference>
<dbReference type="InterPro" id="IPR052918">
    <property type="entry name" value="Motility_Chemotaxis_Reg"/>
</dbReference>
<evidence type="ECO:0000313" key="3">
    <source>
        <dbReference type="EMBL" id="MDC0676043.1"/>
    </source>
</evidence>
<feature type="region of interest" description="Disordered" evidence="1">
    <location>
        <begin position="28"/>
        <end position="128"/>
    </location>
</feature>
<proteinExistence type="predicted"/>
<evidence type="ECO:0000256" key="2">
    <source>
        <dbReference type="SAM" id="SignalP"/>
    </source>
</evidence>
<dbReference type="EMBL" id="JAQNDN010000028">
    <property type="protein sequence ID" value="MDC0676043.1"/>
    <property type="molecule type" value="Genomic_DNA"/>
</dbReference>
<organism evidence="3 4">
    <name type="scientific">Nannocystis radixulma</name>
    <dbReference type="NCBI Taxonomy" id="2995305"/>
    <lineage>
        <taxon>Bacteria</taxon>
        <taxon>Pseudomonadati</taxon>
        <taxon>Myxococcota</taxon>
        <taxon>Polyangia</taxon>
        <taxon>Nannocystales</taxon>
        <taxon>Nannocystaceae</taxon>
        <taxon>Nannocystis</taxon>
    </lineage>
</organism>
<evidence type="ECO:0000313" key="4">
    <source>
        <dbReference type="Proteomes" id="UP001217838"/>
    </source>
</evidence>
<gene>
    <name evidence="3" type="ORF">POL58_50395</name>
</gene>
<dbReference type="PANTHER" id="PTHR35580">
    <property type="entry name" value="CELL SURFACE GLYCOPROTEIN (S-LAYER PROTEIN)-LIKE PROTEIN"/>
    <property type="match status" value="1"/>
</dbReference>
<name>A0ABT5BRM0_9BACT</name>
<feature type="compositionally biased region" description="Low complexity" evidence="1">
    <location>
        <begin position="31"/>
        <end position="112"/>
    </location>
</feature>
<dbReference type="RefSeq" id="WP_272011739.1">
    <property type="nucleotide sequence ID" value="NZ_JAQNDN010000028.1"/>
</dbReference>
<sequence length="563" mass="57529">MRTTIARPFTACGALLTCFVGCGDTTAVDPSATDSTGVATTTGTSETVTPTGSTAPETSTSTDPVTTTGEPPNTTDTTSTGGVESTTGVDTTTSTSTSTTTGEGTSTGTTAGDTDDTGGALCEVSDETAGGPVDWARHFGAPFQYAPQPHQLAVGALGEIAIAQAFRGEFDFGGGPMLADEQDGFFALFDAQGEHLASAHLDASPQMEFPGVVGELRVALGPAGEVYLAGSFSGSLEIGGDTHVAKYGIDWLADILWATYDVLLVKFAPDGTYLWSKRFGDAYSQEAFALAITPTGNVVIGGPNKGEFDVGGDPLGVADGKTTGFLAEFTPDGDHVWSRSFGPPFAYPVLLSIDPAGRISAAGAAAPDADLGGGPLPGTKEQFIAQFDAGGAHRWSRRYLPNHDLRAMVADATGAVMVTGLHVPPDPLEFHDMNLARFAAADGALVWNKHAETAGRASSRGLALTFDLAGDIVVGGNATGAIDLGDGPIGSGYGMFLAGYDTSGALLWQRHFGAPLYYAPEALAGGPAGELVFTGVLDECADLGSGAMHPVGLDDILLVRLSP</sequence>
<evidence type="ECO:0000256" key="1">
    <source>
        <dbReference type="SAM" id="MobiDB-lite"/>
    </source>
</evidence>
<feature type="chain" id="PRO_5046586555" evidence="2">
    <location>
        <begin position="28"/>
        <end position="563"/>
    </location>
</feature>
<keyword evidence="2" id="KW-0732">Signal</keyword>
<protein>
    <submittedName>
        <fullName evidence="3">Uncharacterized protein</fullName>
    </submittedName>
</protein>
<reference evidence="3 4" key="1">
    <citation type="submission" date="2022-11" db="EMBL/GenBank/DDBJ databases">
        <title>Minimal conservation of predation-associated metabolite biosynthetic gene clusters underscores biosynthetic potential of Myxococcota including descriptions for ten novel species: Archangium lansinium sp. nov., Myxococcus landrumus sp. nov., Nannocystis bai.</title>
        <authorList>
            <person name="Ahearne A."/>
            <person name="Stevens C."/>
            <person name="Dowd S."/>
        </authorList>
    </citation>
    <scope>NUCLEOTIDE SEQUENCE [LARGE SCALE GENOMIC DNA]</scope>
    <source>
        <strain evidence="3 4">NCELM</strain>
    </source>
</reference>
<accession>A0ABT5BRM0</accession>
<dbReference type="Proteomes" id="UP001217838">
    <property type="component" value="Unassembled WGS sequence"/>
</dbReference>
<keyword evidence="4" id="KW-1185">Reference proteome</keyword>
<dbReference type="PANTHER" id="PTHR35580:SF1">
    <property type="entry name" value="PHYTASE-LIKE DOMAIN-CONTAINING PROTEIN"/>
    <property type="match status" value="1"/>
</dbReference>
<comment type="caution">
    <text evidence="3">The sequence shown here is derived from an EMBL/GenBank/DDBJ whole genome shotgun (WGS) entry which is preliminary data.</text>
</comment>